<feature type="region of interest" description="Disordered" evidence="6">
    <location>
        <begin position="340"/>
        <end position="367"/>
    </location>
</feature>
<dbReference type="OrthoDB" id="3529975at2759"/>
<comment type="subcellular location">
    <subcellularLocation>
        <location evidence="1">Membrane</location>
        <topology evidence="1">Multi-pass membrane protein</topology>
    </subcellularLocation>
</comment>
<accession>A0A9N9YTH7</accession>
<feature type="compositionally biased region" description="Polar residues" evidence="6">
    <location>
        <begin position="350"/>
        <end position="359"/>
    </location>
</feature>
<evidence type="ECO:0000259" key="8">
    <source>
        <dbReference type="Pfam" id="PF20684"/>
    </source>
</evidence>
<comment type="caution">
    <text evidence="9">The sequence shown here is derived from an EMBL/GenBank/DDBJ whole genome shotgun (WGS) entry which is preliminary data.</text>
</comment>
<feature type="transmembrane region" description="Helical" evidence="7">
    <location>
        <begin position="188"/>
        <end position="211"/>
    </location>
</feature>
<evidence type="ECO:0000256" key="2">
    <source>
        <dbReference type="ARBA" id="ARBA00022692"/>
    </source>
</evidence>
<gene>
    <name evidence="9" type="ORF">CRHIZ90672A_00008645</name>
</gene>
<feature type="domain" description="Rhodopsin" evidence="8">
    <location>
        <begin position="42"/>
        <end position="285"/>
    </location>
</feature>
<feature type="transmembrane region" description="Helical" evidence="7">
    <location>
        <begin position="101"/>
        <end position="127"/>
    </location>
</feature>
<proteinExistence type="inferred from homology"/>
<dbReference type="InterPro" id="IPR052337">
    <property type="entry name" value="SAT4-like"/>
</dbReference>
<evidence type="ECO:0000256" key="3">
    <source>
        <dbReference type="ARBA" id="ARBA00022989"/>
    </source>
</evidence>
<keyword evidence="4 7" id="KW-0472">Membrane</keyword>
<organism evidence="9 10">
    <name type="scientific">Clonostachys rhizophaga</name>
    <dbReference type="NCBI Taxonomy" id="160324"/>
    <lineage>
        <taxon>Eukaryota</taxon>
        <taxon>Fungi</taxon>
        <taxon>Dikarya</taxon>
        <taxon>Ascomycota</taxon>
        <taxon>Pezizomycotina</taxon>
        <taxon>Sordariomycetes</taxon>
        <taxon>Hypocreomycetidae</taxon>
        <taxon>Hypocreales</taxon>
        <taxon>Bionectriaceae</taxon>
        <taxon>Clonostachys</taxon>
    </lineage>
</organism>
<dbReference type="InterPro" id="IPR049326">
    <property type="entry name" value="Rhodopsin_dom_fungi"/>
</dbReference>
<feature type="transmembrane region" description="Helical" evidence="7">
    <location>
        <begin position="57"/>
        <end position="81"/>
    </location>
</feature>
<dbReference type="AlphaFoldDB" id="A0A9N9YTH7"/>
<evidence type="ECO:0000256" key="4">
    <source>
        <dbReference type="ARBA" id="ARBA00023136"/>
    </source>
</evidence>
<evidence type="ECO:0000313" key="9">
    <source>
        <dbReference type="EMBL" id="CAH0033292.1"/>
    </source>
</evidence>
<evidence type="ECO:0000256" key="7">
    <source>
        <dbReference type="SAM" id="Phobius"/>
    </source>
</evidence>
<keyword evidence="2 7" id="KW-0812">Transmembrane</keyword>
<feature type="transmembrane region" description="Helical" evidence="7">
    <location>
        <begin position="139"/>
        <end position="161"/>
    </location>
</feature>
<feature type="transmembrane region" description="Helical" evidence="7">
    <location>
        <begin position="223"/>
        <end position="243"/>
    </location>
</feature>
<keyword evidence="3 7" id="KW-1133">Transmembrane helix</keyword>
<reference evidence="9" key="1">
    <citation type="submission" date="2021-10" db="EMBL/GenBank/DDBJ databases">
        <authorList>
            <person name="Piombo E."/>
        </authorList>
    </citation>
    <scope>NUCLEOTIDE SEQUENCE</scope>
</reference>
<name>A0A9N9YTH7_9HYPO</name>
<comment type="similarity">
    <text evidence="5">Belongs to the SAT4 family.</text>
</comment>
<keyword evidence="10" id="KW-1185">Reference proteome</keyword>
<dbReference type="PANTHER" id="PTHR33048:SF163">
    <property type="entry name" value="INTEGRAL MEMBRANE PROTEIN (AFU_ORTHOLOGUE AFUA_8G05510)"/>
    <property type="match status" value="1"/>
</dbReference>
<feature type="region of interest" description="Disordered" evidence="6">
    <location>
        <begin position="294"/>
        <end position="313"/>
    </location>
</feature>
<dbReference type="PANTHER" id="PTHR33048">
    <property type="entry name" value="PTH11-LIKE INTEGRAL MEMBRANE PROTEIN (AFU_ORTHOLOGUE AFUA_5G11245)"/>
    <property type="match status" value="1"/>
</dbReference>
<dbReference type="EMBL" id="CABFNQ020000747">
    <property type="protein sequence ID" value="CAH0033292.1"/>
    <property type="molecule type" value="Genomic_DNA"/>
</dbReference>
<dbReference type="Proteomes" id="UP000696573">
    <property type="component" value="Unassembled WGS sequence"/>
</dbReference>
<evidence type="ECO:0000256" key="1">
    <source>
        <dbReference type="ARBA" id="ARBA00004141"/>
    </source>
</evidence>
<evidence type="ECO:0000313" key="10">
    <source>
        <dbReference type="Proteomes" id="UP000696573"/>
    </source>
</evidence>
<feature type="transmembrane region" description="Helical" evidence="7">
    <location>
        <begin position="21"/>
        <end position="45"/>
    </location>
</feature>
<evidence type="ECO:0000256" key="6">
    <source>
        <dbReference type="SAM" id="MobiDB-lite"/>
    </source>
</evidence>
<protein>
    <recommendedName>
        <fullName evidence="8">Rhodopsin domain-containing protein</fullName>
    </recommendedName>
</protein>
<feature type="transmembrane region" description="Helical" evidence="7">
    <location>
        <begin position="255"/>
        <end position="279"/>
    </location>
</feature>
<evidence type="ECO:0000256" key="5">
    <source>
        <dbReference type="ARBA" id="ARBA00038359"/>
    </source>
</evidence>
<dbReference type="Pfam" id="PF20684">
    <property type="entry name" value="Fung_rhodopsin"/>
    <property type="match status" value="1"/>
</dbReference>
<sequence>MSSVEIEVPITCSPLPWKSNVLAFMVINGVISLFMALSVVGRIYARITGAGLAIDDWFAIFAAVQILKYPLLNIPLMTFQGTLSTCGSGYPLKDTMHNLSVILRIAFAYQITIIVTNFALKMSVLFFYTRVFKVRSVKIASYSAMVLVGVWMVTFVFAVVFSCKPIKASWDLAAQAAGATCIQQTKMLVAMIFSNAVMDLMVMAIPIRSILHLQMRRADKLGVLGCILLGAIATVASFFRGVYVSTVDFSDITGTMAASSFVSVLETLLAVLCICLPTIRPLWRRYRGDPSSSAGTMKLTGEMSGSRGPRDGQIKVTRDMHIDHQRRDLELHDMATGGRDHTLFDESSSEKNLTTTVTGKKSKWSSK</sequence>
<dbReference type="GO" id="GO:0016020">
    <property type="term" value="C:membrane"/>
    <property type="evidence" value="ECO:0007669"/>
    <property type="project" value="UniProtKB-SubCell"/>
</dbReference>